<evidence type="ECO:0000313" key="1">
    <source>
        <dbReference type="EMBL" id="PSJ16737.1"/>
    </source>
</evidence>
<comment type="caution">
    <text evidence="1">The sequence shown here is derived from an EMBL/GenBank/DDBJ whole genome shotgun (WGS) entry which is preliminary data.</text>
</comment>
<reference evidence="1 2" key="1">
    <citation type="submission" date="2018-03" db="EMBL/GenBank/DDBJ databases">
        <title>Draft genome of Nitrosomonas supralitoralis APG5.</title>
        <authorList>
            <person name="Urakawa H."/>
            <person name="Lopez J.V."/>
        </authorList>
    </citation>
    <scope>NUCLEOTIDE SEQUENCE [LARGE SCALE GENOMIC DNA]</scope>
    <source>
        <strain evidence="1 2">APG5</strain>
    </source>
</reference>
<sequence>MSKFARLVNNVAVDVIDGDPAEYFHHDIAAQFEEVPNNVEAGWVFANDQWSAGESNNSAETEVFQTVGVIKFKLLFTSPERVKAKELRASDALIDDFWSILDDPRTTEVDLNLPSIQNAIEYTLTAINAAGIAIDVGERKAAILSAHLF</sequence>
<dbReference type="Proteomes" id="UP000241912">
    <property type="component" value="Unassembled WGS sequence"/>
</dbReference>
<dbReference type="RefSeq" id="WP_106707499.1">
    <property type="nucleotide sequence ID" value="NZ_PXXU01000038.1"/>
</dbReference>
<protein>
    <submittedName>
        <fullName evidence="1">Uncharacterized protein</fullName>
    </submittedName>
</protein>
<accession>A0A2P7NTD7</accession>
<evidence type="ECO:0000313" key="2">
    <source>
        <dbReference type="Proteomes" id="UP000241912"/>
    </source>
</evidence>
<keyword evidence="2" id="KW-1185">Reference proteome</keyword>
<name>A0A2P7NTD7_9PROT</name>
<dbReference type="EMBL" id="PXXU01000038">
    <property type="protein sequence ID" value="PSJ16737.1"/>
    <property type="molecule type" value="Genomic_DNA"/>
</dbReference>
<dbReference type="AlphaFoldDB" id="A0A2P7NTD7"/>
<dbReference type="OrthoDB" id="8548861at2"/>
<proteinExistence type="predicted"/>
<gene>
    <name evidence="1" type="ORF">C7H79_12005</name>
</gene>
<organism evidence="1 2">
    <name type="scientific">Nitrosomonas supralitoralis</name>
    <dbReference type="NCBI Taxonomy" id="2116706"/>
    <lineage>
        <taxon>Bacteria</taxon>
        <taxon>Pseudomonadati</taxon>
        <taxon>Pseudomonadota</taxon>
        <taxon>Betaproteobacteria</taxon>
        <taxon>Nitrosomonadales</taxon>
        <taxon>Nitrosomonadaceae</taxon>
        <taxon>Nitrosomonas</taxon>
    </lineage>
</organism>